<dbReference type="Gene3D" id="1.10.260.40">
    <property type="entry name" value="lambda repressor-like DNA-binding domains"/>
    <property type="match status" value="1"/>
</dbReference>
<organism evidence="1 2">
    <name type="scientific">Aerococcus mictus</name>
    <dbReference type="NCBI Taxonomy" id="2976810"/>
    <lineage>
        <taxon>Bacteria</taxon>
        <taxon>Bacillati</taxon>
        <taxon>Bacillota</taxon>
        <taxon>Bacilli</taxon>
        <taxon>Lactobacillales</taxon>
        <taxon>Aerococcaceae</taxon>
        <taxon>Aerococcus</taxon>
    </lineage>
</organism>
<accession>A0A9Q4H2G2</accession>
<dbReference type="SUPFAM" id="SSF47413">
    <property type="entry name" value="lambda repressor-like DNA-binding domains"/>
    <property type="match status" value="1"/>
</dbReference>
<dbReference type="InterPro" id="IPR010982">
    <property type="entry name" value="Lambda_DNA-bd_dom_sf"/>
</dbReference>
<dbReference type="CDD" id="cd00093">
    <property type="entry name" value="HTH_XRE"/>
    <property type="match status" value="1"/>
</dbReference>
<name>A0A1E9PGD3_9LACT</name>
<dbReference type="PROSITE" id="PS50943">
    <property type="entry name" value="HTH_CROC1"/>
    <property type="match status" value="1"/>
</dbReference>
<dbReference type="Proteomes" id="UP001069047">
    <property type="component" value="Unassembled WGS sequence"/>
</dbReference>
<sequence length="85" mass="10057">MSTTTGVRLKQIMSERNLRQVDILEKSKPYQEQLGIYLNKSHFSQYVNDKSSPDKRKLYLLGKTLDVSMEWLMGYDDVRKERNNV</sequence>
<dbReference type="EMBL" id="JAOTMY010000001">
    <property type="protein sequence ID" value="MCY3086758.1"/>
    <property type="molecule type" value="Genomic_DNA"/>
</dbReference>
<dbReference type="InterPro" id="IPR001387">
    <property type="entry name" value="Cro/C1-type_HTH"/>
</dbReference>
<dbReference type="RefSeq" id="WP_070559464.1">
    <property type="nucleotide sequence ID" value="NZ_CAJHLJ010000013.1"/>
</dbReference>
<dbReference type="GO" id="GO:0003677">
    <property type="term" value="F:DNA binding"/>
    <property type="evidence" value="ECO:0007669"/>
    <property type="project" value="InterPro"/>
</dbReference>
<protein>
    <submittedName>
        <fullName evidence="1">Uncharacterized protein</fullName>
    </submittedName>
</protein>
<gene>
    <name evidence="1" type="ORF">ODY61_01355</name>
</gene>
<reference evidence="1" key="1">
    <citation type="submission" date="2022-09" db="EMBL/GenBank/DDBJ databases">
        <title>Aerococcus urinae taxonomy study.</title>
        <authorList>
            <person name="Christensen J."/>
            <person name="Senneby E."/>
        </authorList>
    </citation>
    <scope>NUCLEOTIDE SEQUENCE</scope>
    <source>
        <strain evidence="1">LUND-41-B12</strain>
    </source>
</reference>
<dbReference type="SMART" id="SM00530">
    <property type="entry name" value="HTH_XRE"/>
    <property type="match status" value="1"/>
</dbReference>
<dbReference type="AlphaFoldDB" id="A0A1E9PGD3"/>
<proteinExistence type="predicted"/>
<evidence type="ECO:0000313" key="2">
    <source>
        <dbReference type="Proteomes" id="UP001069047"/>
    </source>
</evidence>
<evidence type="ECO:0000313" key="1">
    <source>
        <dbReference type="EMBL" id="MCY3086758.1"/>
    </source>
</evidence>
<comment type="caution">
    <text evidence="1">The sequence shown here is derived from an EMBL/GenBank/DDBJ whole genome shotgun (WGS) entry which is preliminary data.</text>
</comment>
<accession>A0A1E9PGD3</accession>